<dbReference type="AlphaFoldDB" id="A0ABD0T730"/>
<dbReference type="Gene3D" id="1.20.1250.20">
    <property type="entry name" value="MFS general substrate transporter like domains"/>
    <property type="match status" value="1"/>
</dbReference>
<evidence type="ECO:0000256" key="10">
    <source>
        <dbReference type="ARBA" id="ARBA00054632"/>
    </source>
</evidence>
<feature type="transmembrane region" description="Helical" evidence="13">
    <location>
        <begin position="66"/>
        <end position="86"/>
    </location>
</feature>
<dbReference type="Gene3D" id="1.20.120.540">
    <property type="entry name" value="Voltage-gated potassium channels"/>
    <property type="match status" value="1"/>
</dbReference>
<feature type="transmembrane region" description="Helical" evidence="13">
    <location>
        <begin position="348"/>
        <end position="372"/>
    </location>
</feature>
<dbReference type="PROSITE" id="PS50850">
    <property type="entry name" value="MFS"/>
    <property type="match status" value="1"/>
</dbReference>
<feature type="transmembrane region" description="Helical" evidence="13">
    <location>
        <begin position="287"/>
        <end position="311"/>
    </location>
</feature>
<evidence type="ECO:0000256" key="12">
    <source>
        <dbReference type="SAM" id="MobiDB-lite"/>
    </source>
</evidence>
<sequence>MGVAEKTENVRPKGLGIRHVQTLLLFLAMLLAFTMRVNMSIAIVAMTTKTNESAQIFDWSHSVQSIILSSFFWGYVILQIPGGELVRRIGGKWLITISVSINALVSIFLPLAASLGGWKLVCGCRILQGLTQAFVYPTMHHLISQWVPLEEKGLLSTLIYAGAQLGIALQLIVGGFIASAWGWPSIFYINGSLGAVWTVAYLIFGSASPEQSRFISSEELLYIQKSLGRVGEQKRLPTPWRKILTCLPFWAVIVAHCGQNWGFFTLMTEMPSYMNKVLGFEIKSNGVLSALPYLAMYALSFPMGTLTDLILKKDCLSVTNTRKLFNSIGHWGPAIGLIGLSFTSADNMILAVTMLTISVGINAGQYTGYLLVHIDLAPNFSASLMSITNFLANIVSIIAPLVCGFIINDEEDPAEWRKVFFVASAIYFCCNLFFILFATSERQSWNEPEETDPEVELKTTNTTTTLPTNVKH</sequence>
<evidence type="ECO:0000313" key="15">
    <source>
        <dbReference type="EMBL" id="KAL0839171.1"/>
    </source>
</evidence>
<feature type="transmembrane region" description="Helical" evidence="13">
    <location>
        <begin position="323"/>
        <end position="342"/>
    </location>
</feature>
<evidence type="ECO:0000256" key="13">
    <source>
        <dbReference type="SAM" id="Phobius"/>
    </source>
</evidence>
<evidence type="ECO:0000256" key="5">
    <source>
        <dbReference type="ARBA" id="ARBA00022847"/>
    </source>
</evidence>
<evidence type="ECO:0000256" key="9">
    <source>
        <dbReference type="ARBA" id="ARBA00023201"/>
    </source>
</evidence>
<comment type="similarity">
    <text evidence="2">Belongs to the major facilitator superfamily. Sodium/anion cotransporter family.</text>
</comment>
<dbReference type="PANTHER" id="PTHR11662">
    <property type="entry name" value="SOLUTE CARRIER FAMILY 17"/>
    <property type="match status" value="1"/>
</dbReference>
<feature type="transmembrane region" description="Helical" evidence="13">
    <location>
        <begin position="186"/>
        <end position="204"/>
    </location>
</feature>
<keyword evidence="4 13" id="KW-0812">Transmembrane</keyword>
<feature type="transmembrane region" description="Helical" evidence="13">
    <location>
        <begin position="419"/>
        <end position="438"/>
    </location>
</feature>
<proteinExistence type="inferred from homology"/>
<comment type="function">
    <text evidence="10">May be an inorganic phosphate cotransporter.</text>
</comment>
<keyword evidence="9" id="KW-0739">Sodium transport</keyword>
<keyword evidence="7" id="KW-0915">Sodium</keyword>
<name>A0ABD0T730_LOXSC</name>
<dbReference type="EMBL" id="JBEDNZ010000009">
    <property type="protein sequence ID" value="KAL0839171.1"/>
    <property type="molecule type" value="Genomic_DNA"/>
</dbReference>
<dbReference type="Pfam" id="PF07690">
    <property type="entry name" value="MFS_1"/>
    <property type="match status" value="1"/>
</dbReference>
<dbReference type="PANTHER" id="PTHR11662:SF280">
    <property type="entry name" value="FI21844P1-RELATED"/>
    <property type="match status" value="1"/>
</dbReference>
<dbReference type="InterPro" id="IPR050382">
    <property type="entry name" value="MFS_Na/Anion_cotransporter"/>
</dbReference>
<dbReference type="InterPro" id="IPR027378">
    <property type="entry name" value="Nucleotide_channel_N"/>
</dbReference>
<feature type="region of interest" description="Disordered" evidence="12">
    <location>
        <begin position="447"/>
        <end position="472"/>
    </location>
</feature>
<comment type="subcellular location">
    <subcellularLocation>
        <location evidence="1">Membrane</location>
        <topology evidence="1">Multi-pass membrane protein</topology>
    </subcellularLocation>
</comment>
<evidence type="ECO:0000256" key="3">
    <source>
        <dbReference type="ARBA" id="ARBA00022448"/>
    </source>
</evidence>
<feature type="transmembrane region" description="Helical" evidence="13">
    <location>
        <begin position="157"/>
        <end position="180"/>
    </location>
</feature>
<evidence type="ECO:0000259" key="14">
    <source>
        <dbReference type="PROSITE" id="PS50850"/>
    </source>
</evidence>
<evidence type="ECO:0000256" key="6">
    <source>
        <dbReference type="ARBA" id="ARBA00022989"/>
    </source>
</evidence>
<dbReference type="InterPro" id="IPR011701">
    <property type="entry name" value="MFS"/>
</dbReference>
<gene>
    <name evidence="15" type="ORF">ABMA28_017139</name>
</gene>
<dbReference type="CDD" id="cd17318">
    <property type="entry name" value="MFS_SLC17"/>
    <property type="match status" value="1"/>
</dbReference>
<evidence type="ECO:0000256" key="11">
    <source>
        <dbReference type="ARBA" id="ARBA00068450"/>
    </source>
</evidence>
<reference evidence="15 16" key="1">
    <citation type="submission" date="2024-06" db="EMBL/GenBank/DDBJ databases">
        <title>A chromosome-level genome assembly of beet webworm, Loxostege sticticalis.</title>
        <authorList>
            <person name="Zhang Y."/>
        </authorList>
    </citation>
    <scope>NUCLEOTIDE SEQUENCE [LARGE SCALE GENOMIC DNA]</scope>
    <source>
        <strain evidence="15">AQ028</strain>
        <tissue evidence="15">Male pupae</tissue>
    </source>
</reference>
<accession>A0ABD0T730</accession>
<dbReference type="FunFam" id="1.20.1250.20:FF:000003">
    <property type="entry name" value="Solute carrier family 17 member 3"/>
    <property type="match status" value="1"/>
</dbReference>
<keyword evidence="3" id="KW-0813">Transport</keyword>
<evidence type="ECO:0000256" key="8">
    <source>
        <dbReference type="ARBA" id="ARBA00023136"/>
    </source>
</evidence>
<dbReference type="SUPFAM" id="SSF103473">
    <property type="entry name" value="MFS general substrate transporter"/>
    <property type="match status" value="1"/>
</dbReference>
<evidence type="ECO:0000256" key="7">
    <source>
        <dbReference type="ARBA" id="ARBA00023053"/>
    </source>
</evidence>
<dbReference type="InterPro" id="IPR036259">
    <property type="entry name" value="MFS_trans_sf"/>
</dbReference>
<organism evidence="15 16">
    <name type="scientific">Loxostege sticticalis</name>
    <name type="common">Beet webworm moth</name>
    <dbReference type="NCBI Taxonomy" id="481309"/>
    <lineage>
        <taxon>Eukaryota</taxon>
        <taxon>Metazoa</taxon>
        <taxon>Ecdysozoa</taxon>
        <taxon>Arthropoda</taxon>
        <taxon>Hexapoda</taxon>
        <taxon>Insecta</taxon>
        <taxon>Pterygota</taxon>
        <taxon>Neoptera</taxon>
        <taxon>Endopterygota</taxon>
        <taxon>Lepidoptera</taxon>
        <taxon>Glossata</taxon>
        <taxon>Ditrysia</taxon>
        <taxon>Pyraloidea</taxon>
        <taxon>Crambidae</taxon>
        <taxon>Pyraustinae</taxon>
        <taxon>Loxostege</taxon>
    </lineage>
</organism>
<feature type="transmembrane region" description="Helical" evidence="13">
    <location>
        <begin position="93"/>
        <end position="112"/>
    </location>
</feature>
<dbReference type="FunFam" id="1.20.1250.20:FF:000144">
    <property type="entry name" value="Picot, isoform B"/>
    <property type="match status" value="1"/>
</dbReference>
<feature type="transmembrane region" description="Helical" evidence="13">
    <location>
        <begin position="243"/>
        <end position="267"/>
    </location>
</feature>
<keyword evidence="5" id="KW-0769">Symport</keyword>
<keyword evidence="6 13" id="KW-1133">Transmembrane helix</keyword>
<evidence type="ECO:0000313" key="16">
    <source>
        <dbReference type="Proteomes" id="UP001549921"/>
    </source>
</evidence>
<feature type="transmembrane region" description="Helical" evidence="13">
    <location>
        <begin position="23"/>
        <end position="46"/>
    </location>
</feature>
<evidence type="ECO:0000256" key="4">
    <source>
        <dbReference type="ARBA" id="ARBA00022692"/>
    </source>
</evidence>
<feature type="domain" description="Major facilitator superfamily (MFS) profile" evidence="14">
    <location>
        <begin position="20"/>
        <end position="442"/>
    </location>
</feature>
<protein>
    <recommendedName>
        <fullName evidence="11">Putative inorganic phosphate cotransporter</fullName>
    </recommendedName>
</protein>
<dbReference type="GO" id="GO:0016020">
    <property type="term" value="C:membrane"/>
    <property type="evidence" value="ECO:0007669"/>
    <property type="project" value="UniProtKB-SubCell"/>
</dbReference>
<evidence type="ECO:0000256" key="2">
    <source>
        <dbReference type="ARBA" id="ARBA00008586"/>
    </source>
</evidence>
<dbReference type="GO" id="GO:0006814">
    <property type="term" value="P:sodium ion transport"/>
    <property type="evidence" value="ECO:0007669"/>
    <property type="project" value="UniProtKB-KW"/>
</dbReference>
<evidence type="ECO:0000256" key="1">
    <source>
        <dbReference type="ARBA" id="ARBA00004141"/>
    </source>
</evidence>
<dbReference type="GO" id="GO:0015293">
    <property type="term" value="F:symporter activity"/>
    <property type="evidence" value="ECO:0007669"/>
    <property type="project" value="UniProtKB-KW"/>
</dbReference>
<feature type="transmembrane region" description="Helical" evidence="13">
    <location>
        <begin position="384"/>
        <end position="407"/>
    </location>
</feature>
<keyword evidence="9" id="KW-0406">Ion transport</keyword>
<comment type="caution">
    <text evidence="15">The sequence shown here is derived from an EMBL/GenBank/DDBJ whole genome shotgun (WGS) entry which is preliminary data.</text>
</comment>
<dbReference type="Proteomes" id="UP001549921">
    <property type="component" value="Unassembled WGS sequence"/>
</dbReference>
<keyword evidence="8 13" id="KW-0472">Membrane</keyword>
<feature type="compositionally biased region" description="Low complexity" evidence="12">
    <location>
        <begin position="458"/>
        <end position="472"/>
    </location>
</feature>
<dbReference type="InterPro" id="IPR020846">
    <property type="entry name" value="MFS_dom"/>
</dbReference>